<dbReference type="GO" id="GO:0003924">
    <property type="term" value="F:GTPase activity"/>
    <property type="evidence" value="ECO:0007669"/>
    <property type="project" value="InterPro"/>
</dbReference>
<proteinExistence type="predicted"/>
<accession>A0AAW1NU42</accession>
<dbReference type="SUPFAM" id="SSF52540">
    <property type="entry name" value="P-loop containing nucleoside triphosphate hydrolases"/>
    <property type="match status" value="1"/>
</dbReference>
<evidence type="ECO:0000313" key="2">
    <source>
        <dbReference type="EMBL" id="KAK9798911.1"/>
    </source>
</evidence>
<dbReference type="InterPro" id="IPR015894">
    <property type="entry name" value="Guanylate-bd_N"/>
</dbReference>
<name>A0AAW1NU42_9CHLO</name>
<sequence length="661" mass="72084">MLLVLSWDAGTWAFEALSLDEAADPPLFKVLKERQAVPDLADLPQDACFHVGMVGSNCYLMAYCSDSSDVKAVHLTLSSRATTNVLTGQADDEPEGMTADTPAHALLSYFYHIFEKYAGRAALGNTITPTQVHFLLPRNAAPACPQALLDYAELLWEGLQEATKKDLRGVVFNFHAQLGWQLPKMQRDSIMPLGAWVLKAIECVPIQLCRVEGGQLQPMSDGKRMPVTPGIDSMEELAGCISFGLYNSVLEAATQPVLVCSSMGAQSTGKSYQLNHLGGTLFGVSGRRCTDGILMTVRSVMVEVKEVNIVFLDCEGMNSWERLEIEDQLLALFSAALSSLTLLKTQFTFDRYVSQMLLRFNLGASKVISMCSSKSQAQRMVQQDDNFLATMYSGEYSLADFPCHQSRGFFRKLEKVAAKLAAIDPHFKSGREFGQVARMLLAKLSNSDWTPLDPDQIRSRVALLQSNLGTACHNGNLSGRLEEDAAAAEAAQLLNMDTQLPLAFDDVLTFPVCLLEGADTVDSSVQLKPLAPGADPSPASTILGIANFEASVILPDHALPLGSEDAGTGAINHVGQDLAKLRATFCDLFGQAPRTHQDFSTWYGSLRAFLKAVVERRSQHVDLWLRTNMASFLEDPEALAIQVIGCLIVNVNQSAARLLFS</sequence>
<protein>
    <recommendedName>
        <fullName evidence="1">Guanylate-binding protein N-terminal domain-containing protein</fullName>
    </recommendedName>
</protein>
<dbReference type="PANTHER" id="PTHR22796">
    <property type="entry name" value="URG4-RELATED"/>
    <property type="match status" value="1"/>
</dbReference>
<comment type="caution">
    <text evidence="2">The sequence shown here is derived from an EMBL/GenBank/DDBJ whole genome shotgun (WGS) entry which is preliminary data.</text>
</comment>
<organism evidence="2 3">
    <name type="scientific">Symbiochloris irregularis</name>
    <dbReference type="NCBI Taxonomy" id="706552"/>
    <lineage>
        <taxon>Eukaryota</taxon>
        <taxon>Viridiplantae</taxon>
        <taxon>Chlorophyta</taxon>
        <taxon>core chlorophytes</taxon>
        <taxon>Trebouxiophyceae</taxon>
        <taxon>Trebouxiales</taxon>
        <taxon>Trebouxiaceae</taxon>
        <taxon>Symbiochloris</taxon>
    </lineage>
</organism>
<dbReference type="PANTHER" id="PTHR22796:SF1">
    <property type="entry name" value="VWFA DOMAIN-CONTAINING PROTEIN"/>
    <property type="match status" value="1"/>
</dbReference>
<dbReference type="EMBL" id="JALJOQ010000095">
    <property type="protein sequence ID" value="KAK9798911.1"/>
    <property type="molecule type" value="Genomic_DNA"/>
</dbReference>
<dbReference type="GO" id="GO:0005525">
    <property type="term" value="F:GTP binding"/>
    <property type="evidence" value="ECO:0007669"/>
    <property type="project" value="InterPro"/>
</dbReference>
<keyword evidence="3" id="KW-1185">Reference proteome</keyword>
<evidence type="ECO:0000313" key="3">
    <source>
        <dbReference type="Proteomes" id="UP001465755"/>
    </source>
</evidence>
<evidence type="ECO:0000259" key="1">
    <source>
        <dbReference type="Pfam" id="PF02263"/>
    </source>
</evidence>
<dbReference type="InterPro" id="IPR027417">
    <property type="entry name" value="P-loop_NTPase"/>
</dbReference>
<feature type="domain" description="Guanylate-binding protein N-terminal" evidence="1">
    <location>
        <begin position="249"/>
        <end position="357"/>
    </location>
</feature>
<reference evidence="2 3" key="1">
    <citation type="journal article" date="2024" name="Nat. Commun.">
        <title>Phylogenomics reveals the evolutionary origins of lichenization in chlorophyte algae.</title>
        <authorList>
            <person name="Puginier C."/>
            <person name="Libourel C."/>
            <person name="Otte J."/>
            <person name="Skaloud P."/>
            <person name="Haon M."/>
            <person name="Grisel S."/>
            <person name="Petersen M."/>
            <person name="Berrin J.G."/>
            <person name="Delaux P.M."/>
            <person name="Dal Grande F."/>
            <person name="Keller J."/>
        </authorList>
    </citation>
    <scope>NUCLEOTIDE SEQUENCE [LARGE SCALE GENOMIC DNA]</scope>
    <source>
        <strain evidence="2 3">SAG 2036</strain>
    </source>
</reference>
<dbReference type="Proteomes" id="UP001465755">
    <property type="component" value="Unassembled WGS sequence"/>
</dbReference>
<dbReference type="Gene3D" id="3.40.50.300">
    <property type="entry name" value="P-loop containing nucleotide triphosphate hydrolases"/>
    <property type="match status" value="1"/>
</dbReference>
<dbReference type="Pfam" id="PF02263">
    <property type="entry name" value="GBP"/>
    <property type="match status" value="1"/>
</dbReference>
<gene>
    <name evidence="2" type="ORF">WJX73_008623</name>
</gene>
<dbReference type="AlphaFoldDB" id="A0AAW1NU42"/>